<proteinExistence type="predicted"/>
<dbReference type="InterPro" id="IPR003594">
    <property type="entry name" value="HATPase_dom"/>
</dbReference>
<evidence type="ECO:0000259" key="7">
    <source>
        <dbReference type="PROSITE" id="PS50112"/>
    </source>
</evidence>
<organism evidence="9 10">
    <name type="scientific">Hyphobacterium marinum</name>
    <dbReference type="NCBI Taxonomy" id="3116574"/>
    <lineage>
        <taxon>Bacteria</taxon>
        <taxon>Pseudomonadati</taxon>
        <taxon>Pseudomonadota</taxon>
        <taxon>Alphaproteobacteria</taxon>
        <taxon>Maricaulales</taxon>
        <taxon>Maricaulaceae</taxon>
        <taxon>Hyphobacterium</taxon>
    </lineage>
</organism>
<gene>
    <name evidence="9" type="ORF">V0U35_04380</name>
</gene>
<sequence length="764" mass="85522">MPEVTRTSAPDPEQVLLLTEQFGQIGFWRVDITNQSVFWSDQVFEIHGVDPSEGEPPLSDAISFYHPDDVGMVQQAVDEASKSGKPFEFHGARIVRPDGTERYVYSKGQCRTDEDGNTTEIYGIFQDVSEQVARDRALRDAQARMELVVQAGLGIWEYEVASDSVLVSVELGRILGMAHTEPRRLPLSEFLKGVPDDERERLRAHLFDHIAGKADYRIEHRAYRQDGSVIWLRSLGRAERDSDGKAVRVAGSVEDITPIREATEALKEANSRFDLAVRGASVGIWEIELPSGRMFVSDRLKELVGTPVLKSEDADRYVWKIDTFLSNIHPEDRDRVRQAIDDHLTSGTVFEQQYRYRHTATGEFVHALIRGQAEWDEAGRPIRMAGSLEDVSVRVAHEEALRASEERFKLAAEGASVGIWDWIEIGSDPEYWSPLFYRLLGLEPGEIEPSLEGFGELLHPDDTEKTFAAVDAHFKDGKPFHLEYRLRHKTKGYRWFLGSGQAAFDEDGNPVRMVGSIQDIHARKVAEQRLVTANRDLEQFASVASHDLQEPLRKVAQFSTLLEREYADVLSGNGETYLHFLIDGANRMSRLVNDLLTYARMGETALSIETVNVAEMVADLRADLSESIRESGARVTVSAGAEIEADRELLRRVLLNLISNAIKYRSEAVPEIRVSVQQDGLTSELAVSDNGMGFDPEQAEAIFEIFRRLHRKETHAGTGLGLAICKRIADMHDGTIRAESVPGKGSRFILSLPRLNAARTGSAA</sequence>
<dbReference type="CDD" id="cd00082">
    <property type="entry name" value="HisKA"/>
    <property type="match status" value="1"/>
</dbReference>
<dbReference type="SUPFAM" id="SSF47384">
    <property type="entry name" value="Homodimeric domain of signal transducing histidine kinase"/>
    <property type="match status" value="1"/>
</dbReference>
<dbReference type="PANTHER" id="PTHR43304">
    <property type="entry name" value="PHYTOCHROME-LIKE PROTEIN CPH1"/>
    <property type="match status" value="1"/>
</dbReference>
<evidence type="ECO:0000259" key="8">
    <source>
        <dbReference type="PROSITE" id="PS50113"/>
    </source>
</evidence>
<feature type="domain" description="PAC" evidence="8">
    <location>
        <begin position="216"/>
        <end position="268"/>
    </location>
</feature>
<dbReference type="Pfam" id="PF02518">
    <property type="entry name" value="HATPase_c"/>
    <property type="match status" value="1"/>
</dbReference>
<dbReference type="SUPFAM" id="SSF55785">
    <property type="entry name" value="PYP-like sensor domain (PAS domain)"/>
    <property type="match status" value="4"/>
</dbReference>
<dbReference type="InterPro" id="IPR036097">
    <property type="entry name" value="HisK_dim/P_sf"/>
</dbReference>
<evidence type="ECO:0000256" key="2">
    <source>
        <dbReference type="ARBA" id="ARBA00012438"/>
    </source>
</evidence>
<dbReference type="InterPro" id="IPR004358">
    <property type="entry name" value="Sig_transdc_His_kin-like_C"/>
</dbReference>
<keyword evidence="10" id="KW-1185">Reference proteome</keyword>
<dbReference type="Pfam" id="PF08447">
    <property type="entry name" value="PAS_3"/>
    <property type="match status" value="4"/>
</dbReference>
<dbReference type="RefSeq" id="WP_330195436.1">
    <property type="nucleotide sequence ID" value="NZ_JAZDRO010000001.1"/>
</dbReference>
<dbReference type="SMART" id="SM00388">
    <property type="entry name" value="HisKA"/>
    <property type="match status" value="1"/>
</dbReference>
<evidence type="ECO:0000256" key="1">
    <source>
        <dbReference type="ARBA" id="ARBA00000085"/>
    </source>
</evidence>
<accession>A0ABU7LXA2</accession>
<feature type="domain" description="PAC" evidence="8">
    <location>
        <begin position="88"/>
        <end position="140"/>
    </location>
</feature>
<dbReference type="InterPro" id="IPR013655">
    <property type="entry name" value="PAS_fold_3"/>
</dbReference>
<evidence type="ECO:0000313" key="10">
    <source>
        <dbReference type="Proteomes" id="UP001310692"/>
    </source>
</evidence>
<dbReference type="SMART" id="SM00091">
    <property type="entry name" value="PAS"/>
    <property type="match status" value="3"/>
</dbReference>
<evidence type="ECO:0000256" key="3">
    <source>
        <dbReference type="ARBA" id="ARBA00022553"/>
    </source>
</evidence>
<dbReference type="Proteomes" id="UP001310692">
    <property type="component" value="Unassembled WGS sequence"/>
</dbReference>
<keyword evidence="4" id="KW-0808">Transferase</keyword>
<dbReference type="InterPro" id="IPR000700">
    <property type="entry name" value="PAS-assoc_C"/>
</dbReference>
<dbReference type="SUPFAM" id="SSF55874">
    <property type="entry name" value="ATPase domain of HSP90 chaperone/DNA topoisomerase II/histidine kinase"/>
    <property type="match status" value="1"/>
</dbReference>
<dbReference type="CDD" id="cd00130">
    <property type="entry name" value="PAS"/>
    <property type="match status" value="4"/>
</dbReference>
<dbReference type="Gene3D" id="3.30.565.10">
    <property type="entry name" value="Histidine kinase-like ATPase, C-terminal domain"/>
    <property type="match status" value="1"/>
</dbReference>
<dbReference type="Pfam" id="PF00512">
    <property type="entry name" value="HisKA"/>
    <property type="match status" value="1"/>
</dbReference>
<dbReference type="SMART" id="SM00387">
    <property type="entry name" value="HATPase_c"/>
    <property type="match status" value="1"/>
</dbReference>
<dbReference type="PROSITE" id="PS50109">
    <property type="entry name" value="HIS_KIN"/>
    <property type="match status" value="1"/>
</dbReference>
<dbReference type="InterPro" id="IPR005467">
    <property type="entry name" value="His_kinase_dom"/>
</dbReference>
<dbReference type="NCBIfam" id="TIGR00229">
    <property type="entry name" value="sensory_box"/>
    <property type="match status" value="2"/>
</dbReference>
<dbReference type="EC" id="2.7.13.3" evidence="2"/>
<evidence type="ECO:0000259" key="6">
    <source>
        <dbReference type="PROSITE" id="PS50109"/>
    </source>
</evidence>
<dbReference type="PROSITE" id="PS50112">
    <property type="entry name" value="PAS"/>
    <property type="match status" value="2"/>
</dbReference>
<comment type="caution">
    <text evidence="9">The sequence shown here is derived from an EMBL/GenBank/DDBJ whole genome shotgun (WGS) entry which is preliminary data.</text>
</comment>
<dbReference type="PROSITE" id="PS50113">
    <property type="entry name" value="PAC"/>
    <property type="match status" value="3"/>
</dbReference>
<name>A0ABU7LXA2_9PROT</name>
<dbReference type="Gene3D" id="1.10.287.130">
    <property type="match status" value="1"/>
</dbReference>
<dbReference type="PANTHER" id="PTHR43304:SF1">
    <property type="entry name" value="PAC DOMAIN-CONTAINING PROTEIN"/>
    <property type="match status" value="1"/>
</dbReference>
<evidence type="ECO:0000256" key="5">
    <source>
        <dbReference type="ARBA" id="ARBA00022777"/>
    </source>
</evidence>
<feature type="domain" description="PAS" evidence="7">
    <location>
        <begin position="404"/>
        <end position="477"/>
    </location>
</feature>
<evidence type="ECO:0000256" key="4">
    <source>
        <dbReference type="ARBA" id="ARBA00022679"/>
    </source>
</evidence>
<dbReference type="Gene3D" id="3.30.450.20">
    <property type="entry name" value="PAS domain"/>
    <property type="match status" value="4"/>
</dbReference>
<dbReference type="InterPro" id="IPR036890">
    <property type="entry name" value="HATPase_C_sf"/>
</dbReference>
<evidence type="ECO:0000313" key="9">
    <source>
        <dbReference type="EMBL" id="MEE2565907.1"/>
    </source>
</evidence>
<reference evidence="9 10" key="1">
    <citation type="submission" date="2024-01" db="EMBL/GenBank/DDBJ databases">
        <title>Hyphobacterium bacterium isolated from marine sediment.</title>
        <authorList>
            <person name="Zhao S."/>
        </authorList>
    </citation>
    <scope>NUCLEOTIDE SEQUENCE [LARGE SCALE GENOMIC DNA]</scope>
    <source>
        <strain evidence="9 10">Y60-23</strain>
    </source>
</reference>
<dbReference type="InterPro" id="IPR003661">
    <property type="entry name" value="HisK_dim/P_dom"/>
</dbReference>
<feature type="domain" description="PAC" evidence="8">
    <location>
        <begin position="480"/>
        <end position="532"/>
    </location>
</feature>
<dbReference type="InterPro" id="IPR000014">
    <property type="entry name" value="PAS"/>
</dbReference>
<dbReference type="InterPro" id="IPR035965">
    <property type="entry name" value="PAS-like_dom_sf"/>
</dbReference>
<dbReference type="Gene3D" id="2.10.70.100">
    <property type="match status" value="1"/>
</dbReference>
<dbReference type="SMART" id="SM00086">
    <property type="entry name" value="PAC"/>
    <property type="match status" value="4"/>
</dbReference>
<feature type="domain" description="PAS" evidence="7">
    <location>
        <begin position="27"/>
        <end position="84"/>
    </location>
</feature>
<dbReference type="PRINTS" id="PR00344">
    <property type="entry name" value="BCTRLSENSOR"/>
</dbReference>
<keyword evidence="5" id="KW-0418">Kinase</keyword>
<keyword evidence="3" id="KW-0597">Phosphoprotein</keyword>
<dbReference type="InterPro" id="IPR052162">
    <property type="entry name" value="Sensor_kinase/Photoreceptor"/>
</dbReference>
<protein>
    <recommendedName>
        <fullName evidence="2">histidine kinase</fullName>
        <ecNumber evidence="2">2.7.13.3</ecNumber>
    </recommendedName>
</protein>
<dbReference type="InterPro" id="IPR001610">
    <property type="entry name" value="PAC"/>
</dbReference>
<dbReference type="EMBL" id="JAZDRO010000001">
    <property type="protein sequence ID" value="MEE2565907.1"/>
    <property type="molecule type" value="Genomic_DNA"/>
</dbReference>
<comment type="catalytic activity">
    <reaction evidence="1">
        <text>ATP + protein L-histidine = ADP + protein N-phospho-L-histidine.</text>
        <dbReference type="EC" id="2.7.13.3"/>
    </reaction>
</comment>
<feature type="domain" description="Histidine kinase" evidence="6">
    <location>
        <begin position="543"/>
        <end position="756"/>
    </location>
</feature>